<gene>
    <name evidence="3" type="ORF">V1264_014990</name>
</gene>
<accession>A0AAN9GFY8</accession>
<dbReference type="Proteomes" id="UP001374579">
    <property type="component" value="Unassembled WGS sequence"/>
</dbReference>
<evidence type="ECO:0000313" key="4">
    <source>
        <dbReference type="Proteomes" id="UP001374579"/>
    </source>
</evidence>
<dbReference type="InterPro" id="IPR002110">
    <property type="entry name" value="Ankyrin_rpt"/>
</dbReference>
<dbReference type="PROSITE" id="PS50088">
    <property type="entry name" value="ANK_REPEAT"/>
    <property type="match status" value="1"/>
</dbReference>
<dbReference type="Pfam" id="PF12796">
    <property type="entry name" value="Ank_2"/>
    <property type="match status" value="1"/>
</dbReference>
<feature type="region of interest" description="Disordered" evidence="2">
    <location>
        <begin position="271"/>
        <end position="302"/>
    </location>
</feature>
<dbReference type="PROSITE" id="PS50297">
    <property type="entry name" value="ANK_REP_REGION"/>
    <property type="match status" value="1"/>
</dbReference>
<organism evidence="3 4">
    <name type="scientific">Littorina saxatilis</name>
    <dbReference type="NCBI Taxonomy" id="31220"/>
    <lineage>
        <taxon>Eukaryota</taxon>
        <taxon>Metazoa</taxon>
        <taxon>Spiralia</taxon>
        <taxon>Lophotrochozoa</taxon>
        <taxon>Mollusca</taxon>
        <taxon>Gastropoda</taxon>
        <taxon>Caenogastropoda</taxon>
        <taxon>Littorinimorpha</taxon>
        <taxon>Littorinoidea</taxon>
        <taxon>Littorinidae</taxon>
        <taxon>Littorina</taxon>
    </lineage>
</organism>
<dbReference type="Gene3D" id="1.25.40.20">
    <property type="entry name" value="Ankyrin repeat-containing domain"/>
    <property type="match status" value="1"/>
</dbReference>
<sequence>MSKDKKDEVSEEFLKSSLARCILQQNSTLALLCLEQGENPHVRCEKTGRTLFHLICTEASPMTEVKYVPHVYILSNAGLDLDQPDNQGHTPLQLAIRCGLLELMTALMKCGAQCQGDEEQLAERHGGLFYSEFVTTLRKLSPGYWQAAKQNNTFRVNKLAKSWCRVNLSRHGQSLIEYAKLTAEDPKLIKHLVDHEASVELAHAVMAGDASRVRFFMRNQSVDLNTKDLSHKENFFEPFSPLTLYGAALKYGHRHLLGLLKEVRDTGKVTSAELEEGEGGGKAVGTEVGEADDVGRRDGDDDDVFGGHSQSVVCTVL</sequence>
<evidence type="ECO:0000256" key="2">
    <source>
        <dbReference type="SAM" id="MobiDB-lite"/>
    </source>
</evidence>
<keyword evidence="1" id="KW-0040">ANK repeat</keyword>
<evidence type="ECO:0000313" key="3">
    <source>
        <dbReference type="EMBL" id="KAK7106997.1"/>
    </source>
</evidence>
<keyword evidence="4" id="KW-1185">Reference proteome</keyword>
<proteinExistence type="predicted"/>
<reference evidence="3 4" key="1">
    <citation type="submission" date="2024-02" db="EMBL/GenBank/DDBJ databases">
        <title>Chromosome-scale genome assembly of the rough periwinkle Littorina saxatilis.</title>
        <authorList>
            <person name="De Jode A."/>
            <person name="Faria R."/>
            <person name="Formenti G."/>
            <person name="Sims Y."/>
            <person name="Smith T.P."/>
            <person name="Tracey A."/>
            <person name="Wood J.M.D."/>
            <person name="Zagrodzka Z.B."/>
            <person name="Johannesson K."/>
            <person name="Butlin R.K."/>
            <person name="Leder E.H."/>
        </authorList>
    </citation>
    <scope>NUCLEOTIDE SEQUENCE [LARGE SCALE GENOMIC DNA]</scope>
    <source>
        <strain evidence="3">Snail1</strain>
        <tissue evidence="3">Muscle</tissue>
    </source>
</reference>
<dbReference type="EMBL" id="JBAMIC010000004">
    <property type="protein sequence ID" value="KAK7106997.1"/>
    <property type="molecule type" value="Genomic_DNA"/>
</dbReference>
<evidence type="ECO:0000256" key="1">
    <source>
        <dbReference type="PROSITE-ProRule" id="PRU00023"/>
    </source>
</evidence>
<dbReference type="AlphaFoldDB" id="A0AAN9GFY8"/>
<protein>
    <submittedName>
        <fullName evidence="3">Uncharacterized protein</fullName>
    </submittedName>
</protein>
<dbReference type="InterPro" id="IPR036770">
    <property type="entry name" value="Ankyrin_rpt-contain_sf"/>
</dbReference>
<feature type="repeat" description="ANK" evidence="1">
    <location>
        <begin position="87"/>
        <end position="119"/>
    </location>
</feature>
<dbReference type="SUPFAM" id="SSF48403">
    <property type="entry name" value="Ankyrin repeat"/>
    <property type="match status" value="1"/>
</dbReference>
<name>A0AAN9GFY8_9CAEN</name>
<comment type="caution">
    <text evidence="3">The sequence shown here is derived from an EMBL/GenBank/DDBJ whole genome shotgun (WGS) entry which is preliminary data.</text>
</comment>